<sequence length="272" mass="28308">MSVSPSPLPRSAVITRLRSAGCVFAEDEAELLISTARTPADLADMVDRRVAGLPLEHVLGWAEFCDLRIAVDPGVFVPRRRTEFLIDQAAGLARRTAGSRAVVVDLCCGSGAMGAALAAALDGAELHAVDIDPAAVRCARRNLAAVGGQVYEGDLYGPLPATLRGRVDVLIASPPYVPTEAIRLLPPEARIHEPRVALDGGADGLDIVRRVAAAAPLWLAPGGRLLVETGEHQAPQTVEAIAGNGLIPQVVGCDELNATVVIGTMGRSSTPS</sequence>
<dbReference type="NCBIfam" id="TIGR03704">
    <property type="entry name" value="PrmC_rel_meth"/>
    <property type="match status" value="1"/>
</dbReference>
<name>A0ABT9RKD6_9ACTN</name>
<dbReference type="PANTHER" id="PTHR18895:SF74">
    <property type="entry name" value="MTRF1L RELEASE FACTOR GLUTAMINE METHYLTRANSFERASE"/>
    <property type="match status" value="1"/>
</dbReference>
<dbReference type="RefSeq" id="WP_306874052.1">
    <property type="nucleotide sequence ID" value="NZ_JAUSRB010000002.1"/>
</dbReference>
<keyword evidence="4" id="KW-0949">S-adenosyl-L-methionine</keyword>
<dbReference type="GO" id="GO:0102559">
    <property type="term" value="F:peptide chain release factor N(5)-glutamine methyltransferase activity"/>
    <property type="evidence" value="ECO:0007669"/>
    <property type="project" value="UniProtKB-EC"/>
</dbReference>
<comment type="caution">
    <text evidence="7">The sequence shown here is derived from an EMBL/GenBank/DDBJ whole genome shotgun (WGS) entry which is preliminary data.</text>
</comment>
<evidence type="ECO:0000256" key="1">
    <source>
        <dbReference type="ARBA" id="ARBA00012771"/>
    </source>
</evidence>
<organism evidence="7 8">
    <name type="scientific">Streptosporangium brasiliense</name>
    <dbReference type="NCBI Taxonomy" id="47480"/>
    <lineage>
        <taxon>Bacteria</taxon>
        <taxon>Bacillati</taxon>
        <taxon>Actinomycetota</taxon>
        <taxon>Actinomycetes</taxon>
        <taxon>Streptosporangiales</taxon>
        <taxon>Streptosporangiaceae</taxon>
        <taxon>Streptosporangium</taxon>
    </lineage>
</organism>
<evidence type="ECO:0000259" key="6">
    <source>
        <dbReference type="Pfam" id="PF05175"/>
    </source>
</evidence>
<dbReference type="InterPro" id="IPR029063">
    <property type="entry name" value="SAM-dependent_MTases_sf"/>
</dbReference>
<keyword evidence="3 7" id="KW-0808">Transferase</keyword>
<dbReference type="PANTHER" id="PTHR18895">
    <property type="entry name" value="HEMK METHYLTRANSFERASE"/>
    <property type="match status" value="1"/>
</dbReference>
<evidence type="ECO:0000256" key="2">
    <source>
        <dbReference type="ARBA" id="ARBA00022603"/>
    </source>
</evidence>
<dbReference type="InterPro" id="IPR050320">
    <property type="entry name" value="N5-glutamine_MTase"/>
</dbReference>
<evidence type="ECO:0000256" key="3">
    <source>
        <dbReference type="ARBA" id="ARBA00022679"/>
    </source>
</evidence>
<dbReference type="InterPro" id="IPR007848">
    <property type="entry name" value="Small_mtfrase_dom"/>
</dbReference>
<evidence type="ECO:0000256" key="4">
    <source>
        <dbReference type="ARBA" id="ARBA00022691"/>
    </source>
</evidence>
<dbReference type="Gene3D" id="3.40.50.150">
    <property type="entry name" value="Vaccinia Virus protein VP39"/>
    <property type="match status" value="1"/>
</dbReference>
<keyword evidence="2 7" id="KW-0489">Methyltransferase</keyword>
<protein>
    <recommendedName>
        <fullName evidence="1">peptide chain release factor N(5)-glutamine methyltransferase</fullName>
        <ecNumber evidence="1">2.1.1.297</ecNumber>
    </recommendedName>
</protein>
<accession>A0ABT9RKD6</accession>
<dbReference type="Pfam" id="PF05175">
    <property type="entry name" value="MTS"/>
    <property type="match status" value="1"/>
</dbReference>
<keyword evidence="8" id="KW-1185">Reference proteome</keyword>
<reference evidence="7 8" key="1">
    <citation type="submission" date="2023-07" db="EMBL/GenBank/DDBJ databases">
        <title>Sequencing the genomes of 1000 actinobacteria strains.</title>
        <authorList>
            <person name="Klenk H.-P."/>
        </authorList>
    </citation>
    <scope>NUCLEOTIDE SEQUENCE [LARGE SCALE GENOMIC DNA]</scope>
    <source>
        <strain evidence="7 8">DSM 44109</strain>
    </source>
</reference>
<dbReference type="Proteomes" id="UP001230426">
    <property type="component" value="Unassembled WGS sequence"/>
</dbReference>
<proteinExistence type="predicted"/>
<dbReference type="InterPro" id="IPR004556">
    <property type="entry name" value="HemK-like"/>
</dbReference>
<feature type="domain" description="Methyltransferase small" evidence="6">
    <location>
        <begin position="87"/>
        <end position="181"/>
    </location>
</feature>
<evidence type="ECO:0000313" key="7">
    <source>
        <dbReference type="EMBL" id="MDP9869763.1"/>
    </source>
</evidence>
<evidence type="ECO:0000313" key="8">
    <source>
        <dbReference type="Proteomes" id="UP001230426"/>
    </source>
</evidence>
<dbReference type="GO" id="GO:0032259">
    <property type="term" value="P:methylation"/>
    <property type="evidence" value="ECO:0007669"/>
    <property type="project" value="UniProtKB-KW"/>
</dbReference>
<dbReference type="EC" id="2.1.1.297" evidence="1"/>
<dbReference type="InterPro" id="IPR022446">
    <property type="entry name" value="MeTrfrase_put"/>
</dbReference>
<comment type="catalytic activity">
    <reaction evidence="5">
        <text>L-glutaminyl-[peptide chain release factor] + S-adenosyl-L-methionine = N(5)-methyl-L-glutaminyl-[peptide chain release factor] + S-adenosyl-L-homocysteine + H(+)</text>
        <dbReference type="Rhea" id="RHEA:42896"/>
        <dbReference type="Rhea" id="RHEA-COMP:10271"/>
        <dbReference type="Rhea" id="RHEA-COMP:10272"/>
        <dbReference type="ChEBI" id="CHEBI:15378"/>
        <dbReference type="ChEBI" id="CHEBI:30011"/>
        <dbReference type="ChEBI" id="CHEBI:57856"/>
        <dbReference type="ChEBI" id="CHEBI:59789"/>
        <dbReference type="ChEBI" id="CHEBI:61891"/>
        <dbReference type="EC" id="2.1.1.297"/>
    </reaction>
</comment>
<dbReference type="EMBL" id="JAUSRB010000002">
    <property type="protein sequence ID" value="MDP9869763.1"/>
    <property type="molecule type" value="Genomic_DNA"/>
</dbReference>
<evidence type="ECO:0000256" key="5">
    <source>
        <dbReference type="ARBA" id="ARBA00048391"/>
    </source>
</evidence>
<gene>
    <name evidence="7" type="ORF">J2S55_009029</name>
</gene>
<dbReference type="NCBIfam" id="TIGR00536">
    <property type="entry name" value="hemK_fam"/>
    <property type="match status" value="1"/>
</dbReference>
<dbReference type="SUPFAM" id="SSF53335">
    <property type="entry name" value="S-adenosyl-L-methionine-dependent methyltransferases"/>
    <property type="match status" value="1"/>
</dbReference>